<organism evidence="2">
    <name type="scientific">uncultured Caudovirales phage</name>
    <dbReference type="NCBI Taxonomy" id="2100421"/>
    <lineage>
        <taxon>Viruses</taxon>
        <taxon>Duplodnaviria</taxon>
        <taxon>Heunggongvirae</taxon>
        <taxon>Uroviricota</taxon>
        <taxon>Caudoviricetes</taxon>
        <taxon>Peduoviridae</taxon>
        <taxon>Maltschvirus</taxon>
        <taxon>Maltschvirus maltsch</taxon>
    </lineage>
</organism>
<evidence type="ECO:0000313" key="1">
    <source>
        <dbReference type="EMBL" id="CAB4167467.1"/>
    </source>
</evidence>
<dbReference type="EMBL" id="LR796999">
    <property type="protein sequence ID" value="CAB4180124.1"/>
    <property type="molecule type" value="Genomic_DNA"/>
</dbReference>
<name>A0A6J5QKH5_9CAUD</name>
<gene>
    <name evidence="2" type="ORF">UFOVP1042_6</name>
    <name evidence="1" type="ORF">UFOVP863_18</name>
</gene>
<reference evidence="2" key="1">
    <citation type="submission" date="2020-05" db="EMBL/GenBank/DDBJ databases">
        <authorList>
            <person name="Chiriac C."/>
            <person name="Salcher M."/>
            <person name="Ghai R."/>
            <person name="Kavagutti S V."/>
        </authorList>
    </citation>
    <scope>NUCLEOTIDE SEQUENCE</scope>
</reference>
<accession>A0A6J5QKH5</accession>
<sequence length="189" mass="20308">MSLTTVAELKSVLGVGSLYPDATIQEVCDASDSVLIPMLWTPNQYAVAHSNVVGIGTLWFDVPVNDIFYVGESVTISNCGTKYAGTKTITAVGNYSISMTTTHTTVVKYHPIEPYGTVAPESYTDWTLDTAVQNAALMIAVEIWQARTSTLSGSNAVDFQPSPYRMSAQLLAKVRGLIAHALDPRSMVG</sequence>
<evidence type="ECO:0000313" key="2">
    <source>
        <dbReference type="EMBL" id="CAB4180124.1"/>
    </source>
</evidence>
<dbReference type="EMBL" id="LR796801">
    <property type="protein sequence ID" value="CAB4167467.1"/>
    <property type="molecule type" value="Genomic_DNA"/>
</dbReference>
<protein>
    <submittedName>
        <fullName evidence="2">Uncharacterized protein</fullName>
    </submittedName>
</protein>
<proteinExistence type="predicted"/>